<reference evidence="2 3" key="1">
    <citation type="submission" date="2022-04" db="EMBL/GenBank/DDBJ databases">
        <title>Gracilibacillus sp. isolated from saltern.</title>
        <authorList>
            <person name="Won M."/>
            <person name="Lee C.-M."/>
            <person name="Woen H.-Y."/>
            <person name="Kwon S.-W."/>
        </authorList>
    </citation>
    <scope>NUCLEOTIDE SEQUENCE [LARGE SCALE GENOMIC DNA]</scope>
    <source>
        <strain evidence="2 3">SSWR10-1</strain>
    </source>
</reference>
<dbReference type="EMBL" id="CP095072">
    <property type="protein sequence ID" value="UOQ48356.1"/>
    <property type="molecule type" value="Genomic_DNA"/>
</dbReference>
<keyword evidence="3" id="KW-1185">Reference proteome</keyword>
<sequence length="51" mass="6039">MAYVSTYYKGDTISVEYWSTSNPGITLLFLITWTMIYQKLLIWQMSLKLII</sequence>
<name>A0ABY4F1R5_9BACI</name>
<protein>
    <submittedName>
        <fullName evidence="2">Uncharacterized protein</fullName>
    </submittedName>
</protein>
<proteinExistence type="predicted"/>
<dbReference type="Proteomes" id="UP000831782">
    <property type="component" value="Chromosome"/>
</dbReference>
<gene>
    <name evidence="2" type="ORF">MUN88_20340</name>
</gene>
<keyword evidence="1" id="KW-0472">Membrane</keyword>
<feature type="transmembrane region" description="Helical" evidence="1">
    <location>
        <begin position="24"/>
        <end position="42"/>
    </location>
</feature>
<dbReference type="RefSeq" id="WP_244718756.1">
    <property type="nucleotide sequence ID" value="NZ_CP095072.1"/>
</dbReference>
<evidence type="ECO:0000256" key="1">
    <source>
        <dbReference type="SAM" id="Phobius"/>
    </source>
</evidence>
<evidence type="ECO:0000313" key="3">
    <source>
        <dbReference type="Proteomes" id="UP000831782"/>
    </source>
</evidence>
<keyword evidence="1" id="KW-1133">Transmembrane helix</keyword>
<accession>A0ABY4F1R5</accession>
<keyword evidence="1" id="KW-0812">Transmembrane</keyword>
<organism evidence="2 3">
    <name type="scientific">Gracilibacillus caseinilyticus</name>
    <dbReference type="NCBI Taxonomy" id="2932256"/>
    <lineage>
        <taxon>Bacteria</taxon>
        <taxon>Bacillati</taxon>
        <taxon>Bacillota</taxon>
        <taxon>Bacilli</taxon>
        <taxon>Bacillales</taxon>
        <taxon>Bacillaceae</taxon>
        <taxon>Gracilibacillus</taxon>
    </lineage>
</organism>
<evidence type="ECO:0000313" key="2">
    <source>
        <dbReference type="EMBL" id="UOQ48356.1"/>
    </source>
</evidence>